<dbReference type="EMBL" id="FOTC01000001">
    <property type="protein sequence ID" value="SFK65730.1"/>
    <property type="molecule type" value="Genomic_DNA"/>
</dbReference>
<evidence type="ECO:0000313" key="6">
    <source>
        <dbReference type="Proteomes" id="UP000199607"/>
    </source>
</evidence>
<dbReference type="PANTHER" id="PTHR34236">
    <property type="entry name" value="DIMETHYL SULFOXIDE REDUCTASE TRANSCRIPTIONAL ACTIVATOR"/>
    <property type="match status" value="1"/>
</dbReference>
<evidence type="ECO:0000256" key="2">
    <source>
        <dbReference type="ARBA" id="ARBA00023163"/>
    </source>
</evidence>
<keyword evidence="2" id="KW-0804">Transcription</keyword>
<feature type="coiled-coil region" evidence="3">
    <location>
        <begin position="147"/>
        <end position="193"/>
    </location>
</feature>
<dbReference type="InterPro" id="IPR007050">
    <property type="entry name" value="HTH_bacterioopsin"/>
</dbReference>
<keyword evidence="3" id="KW-0175">Coiled coil</keyword>
<evidence type="ECO:0000259" key="4">
    <source>
        <dbReference type="Pfam" id="PF04967"/>
    </source>
</evidence>
<proteinExistence type="predicted"/>
<dbReference type="Pfam" id="PF04967">
    <property type="entry name" value="HTH_10"/>
    <property type="match status" value="1"/>
</dbReference>
<protein>
    <recommendedName>
        <fullName evidence="4">HTH bat-type domain-containing protein</fullName>
    </recommendedName>
</protein>
<organism evidence="5 6">
    <name type="scientific">Halogranum rubrum</name>
    <dbReference type="NCBI Taxonomy" id="553466"/>
    <lineage>
        <taxon>Archaea</taxon>
        <taxon>Methanobacteriati</taxon>
        <taxon>Methanobacteriota</taxon>
        <taxon>Stenosarchaea group</taxon>
        <taxon>Halobacteria</taxon>
        <taxon>Halobacteriales</taxon>
        <taxon>Haloferacaceae</taxon>
    </lineage>
</organism>
<dbReference type="AlphaFoldDB" id="A0A1I4BBL2"/>
<dbReference type="STRING" id="553466.SAMN04487950_0428"/>
<feature type="domain" description="HTH bat-type" evidence="4">
    <location>
        <begin position="187"/>
        <end position="238"/>
    </location>
</feature>
<evidence type="ECO:0000256" key="1">
    <source>
        <dbReference type="ARBA" id="ARBA00023015"/>
    </source>
</evidence>
<dbReference type="RefSeq" id="WP_089865110.1">
    <property type="nucleotide sequence ID" value="NZ_FOTC01000001.1"/>
</dbReference>
<keyword evidence="1" id="KW-0805">Transcription regulation</keyword>
<name>A0A1I4BBL2_9EURY</name>
<dbReference type="InterPro" id="IPR036388">
    <property type="entry name" value="WH-like_DNA-bd_sf"/>
</dbReference>
<dbReference type="SUPFAM" id="SSF88659">
    <property type="entry name" value="Sigma3 and sigma4 domains of RNA polymerase sigma factors"/>
    <property type="match status" value="1"/>
</dbReference>
<dbReference type="InterPro" id="IPR013324">
    <property type="entry name" value="RNA_pol_sigma_r3/r4-like"/>
</dbReference>
<keyword evidence="6" id="KW-1185">Reference proteome</keyword>
<sequence>MSKVDAHQSGVTGTTRLTLKIWHPDCWTLEVTDSTDAGMIAHTVYNKPADTVTGHFTVYADQVDQIDEFIERTRESRLTDSVSELSPRHEFDKNVSNAGNTTREIMVEYNPENSMTDSLLAYGFVHDAPVRVDNGWEYWPLIDTNQRDELEERLAALEDEKGAEIEVTKVASISNTTNQIEHQQDKLSNRQREVFELACEHNYYAWPRETTTRELADELDISKTTLLEHLRKAEAKLLNQYE</sequence>
<dbReference type="Proteomes" id="UP000199607">
    <property type="component" value="Unassembled WGS sequence"/>
</dbReference>
<accession>A0A1I4BBL2</accession>
<evidence type="ECO:0000313" key="5">
    <source>
        <dbReference type="EMBL" id="SFK65730.1"/>
    </source>
</evidence>
<evidence type="ECO:0000256" key="3">
    <source>
        <dbReference type="SAM" id="Coils"/>
    </source>
</evidence>
<dbReference type="Gene3D" id="1.10.10.10">
    <property type="entry name" value="Winged helix-like DNA-binding domain superfamily/Winged helix DNA-binding domain"/>
    <property type="match status" value="1"/>
</dbReference>
<reference evidence="6" key="1">
    <citation type="submission" date="2016-10" db="EMBL/GenBank/DDBJ databases">
        <authorList>
            <person name="Varghese N."/>
            <person name="Submissions S."/>
        </authorList>
    </citation>
    <scope>NUCLEOTIDE SEQUENCE [LARGE SCALE GENOMIC DNA]</scope>
    <source>
        <strain evidence="6">CGMCC 1.7738</strain>
    </source>
</reference>
<dbReference type="PANTHER" id="PTHR34236:SF1">
    <property type="entry name" value="DIMETHYL SULFOXIDE REDUCTASE TRANSCRIPTIONAL ACTIVATOR"/>
    <property type="match status" value="1"/>
</dbReference>
<gene>
    <name evidence="5" type="ORF">SAMN04487950_0428</name>
</gene>